<feature type="compositionally biased region" description="Polar residues" evidence="1">
    <location>
        <begin position="63"/>
        <end position="87"/>
    </location>
</feature>
<dbReference type="Proteomes" id="UP000218231">
    <property type="component" value="Unassembled WGS sequence"/>
</dbReference>
<dbReference type="EMBL" id="LIAE01009380">
    <property type="protein sequence ID" value="PAV69959.1"/>
    <property type="molecule type" value="Genomic_DNA"/>
</dbReference>
<comment type="caution">
    <text evidence="2">The sequence shown here is derived from an EMBL/GenBank/DDBJ whole genome shotgun (WGS) entry which is preliminary data.</text>
</comment>
<evidence type="ECO:0000313" key="3">
    <source>
        <dbReference type="Proteomes" id="UP000218231"/>
    </source>
</evidence>
<feature type="compositionally biased region" description="Basic and acidic residues" evidence="1">
    <location>
        <begin position="45"/>
        <end position="62"/>
    </location>
</feature>
<dbReference type="AlphaFoldDB" id="A0A2A2K837"/>
<protein>
    <submittedName>
        <fullName evidence="2">Uncharacterized protein</fullName>
    </submittedName>
</protein>
<gene>
    <name evidence="2" type="ORF">WR25_10910</name>
</gene>
<accession>A0A2A2K837</accession>
<proteinExistence type="predicted"/>
<organism evidence="2 3">
    <name type="scientific">Diploscapter pachys</name>
    <dbReference type="NCBI Taxonomy" id="2018661"/>
    <lineage>
        <taxon>Eukaryota</taxon>
        <taxon>Metazoa</taxon>
        <taxon>Ecdysozoa</taxon>
        <taxon>Nematoda</taxon>
        <taxon>Chromadorea</taxon>
        <taxon>Rhabditida</taxon>
        <taxon>Rhabditina</taxon>
        <taxon>Rhabditomorpha</taxon>
        <taxon>Rhabditoidea</taxon>
        <taxon>Rhabditidae</taxon>
        <taxon>Diploscapter</taxon>
    </lineage>
</organism>
<keyword evidence="3" id="KW-1185">Reference proteome</keyword>
<feature type="region of interest" description="Disordered" evidence="1">
    <location>
        <begin position="143"/>
        <end position="173"/>
    </location>
</feature>
<reference evidence="2 3" key="1">
    <citation type="journal article" date="2017" name="Curr. Biol.">
        <title>Genome architecture and evolution of a unichromosomal asexual nematode.</title>
        <authorList>
            <person name="Fradin H."/>
            <person name="Zegar C."/>
            <person name="Gutwein M."/>
            <person name="Lucas J."/>
            <person name="Kovtun M."/>
            <person name="Corcoran D."/>
            <person name="Baugh L.R."/>
            <person name="Kiontke K."/>
            <person name="Gunsalus K."/>
            <person name="Fitch D.H."/>
            <person name="Piano F."/>
        </authorList>
    </citation>
    <scope>NUCLEOTIDE SEQUENCE [LARGE SCALE GENOMIC DNA]</scope>
    <source>
        <strain evidence="2">PF1309</strain>
    </source>
</reference>
<sequence length="237" mass="24607">MHSSRCVRLGSDLTDSAKTVITHRARLGSRGPVAENTNKHGAPQDGKKSVEKIRVRERETRKTLSASAVGSRPNSDTIAPSELQQQPQQIVNVGSTSDTNPGHNKNDGISSVAHSIFSPTGNVSHGIPPSIAATSLPTASVPSVGGGPIGSSLPLAPTPTNLSGPPLTPSTAPPTPGLVDFSRLGPPFAAPPPPASLLNPALMAAQLGMFNNPQLISMMQVRKFRQPGYFVTSPPTK</sequence>
<feature type="region of interest" description="Disordered" evidence="1">
    <location>
        <begin position="23"/>
        <end position="87"/>
    </location>
</feature>
<evidence type="ECO:0000256" key="1">
    <source>
        <dbReference type="SAM" id="MobiDB-lite"/>
    </source>
</evidence>
<name>A0A2A2K837_9BILA</name>
<evidence type="ECO:0000313" key="2">
    <source>
        <dbReference type="EMBL" id="PAV69959.1"/>
    </source>
</evidence>